<gene>
    <name evidence="3" type="ORF">EWK56_25210</name>
    <name evidence="2" type="ORF">FPI65_30785</name>
    <name evidence="1" type="ORF">PWL68_005142</name>
</gene>
<dbReference type="AlphaFoldDB" id="A0A426P9Z4"/>
<dbReference type="Proteomes" id="UP000471490">
    <property type="component" value="Unassembled WGS sequence"/>
</dbReference>
<dbReference type="InterPro" id="IPR016032">
    <property type="entry name" value="Sig_transdc_resp-reg_C-effctor"/>
</dbReference>
<dbReference type="EMBL" id="ABKSHZ030000034">
    <property type="protein sequence ID" value="EMM9724911.1"/>
    <property type="molecule type" value="Genomic_DNA"/>
</dbReference>
<name>A0A426P9Z4_ECOLX</name>
<organism evidence="2 5">
    <name type="scientific">Escherichia coli</name>
    <dbReference type="NCBI Taxonomy" id="562"/>
    <lineage>
        <taxon>Bacteria</taxon>
        <taxon>Pseudomonadati</taxon>
        <taxon>Pseudomonadota</taxon>
        <taxon>Gammaproteobacteria</taxon>
        <taxon>Enterobacterales</taxon>
        <taxon>Enterobacteriaceae</taxon>
        <taxon>Escherichia</taxon>
    </lineage>
</organism>
<evidence type="ECO:0000313" key="4">
    <source>
        <dbReference type="Proteomes" id="UP000291778"/>
    </source>
</evidence>
<dbReference type="EMBL" id="VLTB01000537">
    <property type="protein sequence ID" value="NDR95502.1"/>
    <property type="molecule type" value="Genomic_DNA"/>
</dbReference>
<dbReference type="GO" id="GO:0003677">
    <property type="term" value="F:DNA binding"/>
    <property type="evidence" value="ECO:0007669"/>
    <property type="project" value="InterPro"/>
</dbReference>
<evidence type="ECO:0000313" key="1">
    <source>
        <dbReference type="EMBL" id="EMM9724911.1"/>
    </source>
</evidence>
<dbReference type="GO" id="GO:0006355">
    <property type="term" value="P:regulation of DNA-templated transcription"/>
    <property type="evidence" value="ECO:0007669"/>
    <property type="project" value="InterPro"/>
</dbReference>
<evidence type="ECO:0000313" key="5">
    <source>
        <dbReference type="Proteomes" id="UP000471490"/>
    </source>
</evidence>
<evidence type="ECO:0000313" key="3">
    <source>
        <dbReference type="EMBL" id="RYL77363.1"/>
    </source>
</evidence>
<reference evidence="1" key="3">
    <citation type="submission" date="2024-02" db="EMBL/GenBank/DDBJ databases">
        <authorList>
            <consortium name="Clinical and Environmental Microbiology Branch: Whole genome sequencing antimicrobial resistance pathogens in the healthcare setting"/>
        </authorList>
    </citation>
    <scope>NUCLEOTIDE SEQUENCE</scope>
    <source>
        <strain evidence="1">2023QG-00028</strain>
    </source>
</reference>
<dbReference type="Proteomes" id="UP000291778">
    <property type="component" value="Unassembled WGS sequence"/>
</dbReference>
<dbReference type="EMBL" id="SERV01000026">
    <property type="protein sequence ID" value="RYL77363.1"/>
    <property type="molecule type" value="Genomic_DNA"/>
</dbReference>
<comment type="caution">
    <text evidence="2">The sequence shown here is derived from an EMBL/GenBank/DDBJ whole genome shotgun (WGS) entry which is preliminary data.</text>
</comment>
<evidence type="ECO:0000313" key="2">
    <source>
        <dbReference type="EMBL" id="NDR95502.1"/>
    </source>
</evidence>
<reference evidence="2 5" key="2">
    <citation type="journal article" date="2020" name="Int. J. Nanomedicine">
        <title>Consequences Of Long-Term Bacteria's Exposure To Silver Nanoformulations With Different PhysicoChemical Properties.</title>
        <authorList>
            <person name="Kedziora A."/>
            <person name="Wernecki M."/>
            <person name="Korzekwa K."/>
            <person name="Speruda M."/>
            <person name="Gerasymchuk Y."/>
            <person name="Lukowiak A."/>
            <person name="Bugla-Ploskonska G."/>
        </authorList>
    </citation>
    <scope>NUCLEOTIDE SEQUENCE [LARGE SCALE GENOMIC DNA]</scope>
    <source>
        <strain evidence="2 5">ATCC 11230</strain>
    </source>
</reference>
<proteinExistence type="predicted"/>
<accession>A0A426P9Z4</accession>
<dbReference type="SUPFAM" id="SSF46894">
    <property type="entry name" value="C-terminal effector domain of the bipartite response regulators"/>
    <property type="match status" value="1"/>
</dbReference>
<sequence>MRCLTDIRQTIRRGAWLFGHTARPLTRTEMVVVFGVVFHDYGFTFLADRLGITMKTVCAHLYNAMEKNGMRGVSIKYLCNTIDR</sequence>
<reference evidence="3 4" key="1">
    <citation type="submission" date="2019-02" db="EMBL/GenBank/DDBJ databases">
        <authorList>
            <person name="Slukin P."/>
            <person name="Fursova N."/>
            <person name="Ermolenko Z."/>
            <person name="Mayskaya N."/>
            <person name="Kislichkina A."/>
            <person name="Mukhina T."/>
            <person name="Sizova A."/>
            <person name="Bogun A."/>
        </authorList>
    </citation>
    <scope>NUCLEOTIDE SEQUENCE [LARGE SCALE GENOMIC DNA]</scope>
    <source>
        <strain evidence="3">SCPM-O-B-8431</strain>
        <strain evidence="4">SCPM-O-B-8431(U15)</strain>
    </source>
</reference>
<protein>
    <submittedName>
        <fullName evidence="2">LuxR family transcriptional regulator</fullName>
    </submittedName>
</protein>